<feature type="transmembrane region" description="Helical" evidence="1">
    <location>
        <begin position="266"/>
        <end position="290"/>
    </location>
</feature>
<evidence type="ECO:0000313" key="3">
    <source>
        <dbReference type="Proteomes" id="UP001638015"/>
    </source>
</evidence>
<feature type="transmembrane region" description="Helical" evidence="1">
    <location>
        <begin position="53"/>
        <end position="80"/>
    </location>
</feature>
<feature type="transmembrane region" description="Helical" evidence="1">
    <location>
        <begin position="203"/>
        <end position="221"/>
    </location>
</feature>
<dbReference type="EMBL" id="JBGMEH010000006">
    <property type="protein sequence ID" value="MFO3716454.1"/>
    <property type="molecule type" value="Genomic_DNA"/>
</dbReference>
<feature type="transmembrane region" description="Helical" evidence="1">
    <location>
        <begin position="101"/>
        <end position="118"/>
    </location>
</feature>
<evidence type="ECO:0000256" key="1">
    <source>
        <dbReference type="SAM" id="Phobius"/>
    </source>
</evidence>
<reference evidence="2 3" key="1">
    <citation type="journal article" date="2025" name="Anaerobe">
        <title>Description of Anaerococcus kampingiae sp. nov., Anaerococcus groningensis sp. nov., Anaerococcus martiniensis sp. nov., and Anaerococcus cruorum sp. nov., isolated from human clinical specimens.</title>
        <authorList>
            <person name="Boiten K.E."/>
            <person name="Meijer J."/>
            <person name="van Wezel E.M."/>
            <person name="Veloo A.C.M."/>
        </authorList>
    </citation>
    <scope>NUCLEOTIDE SEQUENCE [LARGE SCALE GENOMIC DNA]</scope>
    <source>
        <strain evidence="2 3">ENR1039</strain>
    </source>
</reference>
<proteinExistence type="predicted"/>
<keyword evidence="3" id="KW-1185">Reference proteome</keyword>
<sequence length="302" mass="34373">MNISENINKKVNILFIICLISILTLAASDSFLMLATIPILFAAIGLDYGPKDFFIILLGSFLIGLIFESIKSVTLFYLPILILSLIQIGLIKSKFSDKKQILINFVITSFIFVAIYKYQMLEEGLTINDMANELKEVLAPSIDYDIPDEVYKTSFAMYPSILSALAMLYSLFSLKLIRNYLAYKNKAADIKNLSKFRINKKEFVILLIIAGGVYFILSTVLSIEPTYISTNLISIVILLVILNGILTYDYLNMARSGGILSRGMQWFFIIIFFYFFMIIFFIIGLADIFVDFRSKPRRIDAK</sequence>
<keyword evidence="1" id="KW-0472">Membrane</keyword>
<protein>
    <recommendedName>
        <fullName evidence="4">DUF2232 domain-containing protein</fullName>
    </recommendedName>
</protein>
<keyword evidence="1" id="KW-0812">Transmembrane</keyword>
<name>A0ABW9MXD5_9FIRM</name>
<comment type="caution">
    <text evidence="2">The sequence shown here is derived from an EMBL/GenBank/DDBJ whole genome shotgun (WGS) entry which is preliminary data.</text>
</comment>
<dbReference type="Proteomes" id="UP001638015">
    <property type="component" value="Unassembled WGS sequence"/>
</dbReference>
<gene>
    <name evidence="2" type="ORF">ACCQ40_06590</name>
</gene>
<accession>A0ABW9MXD5</accession>
<evidence type="ECO:0000313" key="2">
    <source>
        <dbReference type="EMBL" id="MFO3716454.1"/>
    </source>
</evidence>
<keyword evidence="1" id="KW-1133">Transmembrane helix</keyword>
<feature type="transmembrane region" description="Helical" evidence="1">
    <location>
        <begin position="227"/>
        <end position="246"/>
    </location>
</feature>
<feature type="transmembrane region" description="Helical" evidence="1">
    <location>
        <begin position="155"/>
        <end position="177"/>
    </location>
</feature>
<dbReference type="RefSeq" id="WP_410033119.1">
    <property type="nucleotide sequence ID" value="NZ_JBGMEH010000006.1"/>
</dbReference>
<feature type="transmembrane region" description="Helical" evidence="1">
    <location>
        <begin position="12"/>
        <end position="41"/>
    </location>
</feature>
<organism evidence="2 3">
    <name type="scientific">Anaerococcus cruorum</name>
    <dbReference type="NCBI Taxonomy" id="3115617"/>
    <lineage>
        <taxon>Bacteria</taxon>
        <taxon>Bacillati</taxon>
        <taxon>Bacillota</taxon>
        <taxon>Tissierellia</taxon>
        <taxon>Tissierellales</taxon>
        <taxon>Peptoniphilaceae</taxon>
        <taxon>Anaerococcus</taxon>
    </lineage>
</organism>
<evidence type="ECO:0008006" key="4">
    <source>
        <dbReference type="Google" id="ProtNLM"/>
    </source>
</evidence>